<dbReference type="OrthoDB" id="110167at2"/>
<dbReference type="EMBL" id="CP060731">
    <property type="protein sequence ID" value="QNN77419.1"/>
    <property type="molecule type" value="Genomic_DNA"/>
</dbReference>
<dbReference type="PROSITE" id="PS01124">
    <property type="entry name" value="HTH_ARAC_FAMILY_2"/>
    <property type="match status" value="1"/>
</dbReference>
<evidence type="ECO:0000313" key="5">
    <source>
        <dbReference type="EMBL" id="QNN77419.1"/>
    </source>
</evidence>
<dbReference type="AlphaFoldDB" id="A0A7G9TBE4"/>
<dbReference type="PROSITE" id="PS00041">
    <property type="entry name" value="HTH_ARAC_FAMILY_1"/>
    <property type="match status" value="1"/>
</dbReference>
<organism evidence="5 6">
    <name type="scientific">Pseudoxanthomonas mexicana</name>
    <dbReference type="NCBI Taxonomy" id="128785"/>
    <lineage>
        <taxon>Bacteria</taxon>
        <taxon>Pseudomonadati</taxon>
        <taxon>Pseudomonadota</taxon>
        <taxon>Gammaproteobacteria</taxon>
        <taxon>Lysobacterales</taxon>
        <taxon>Lysobacteraceae</taxon>
        <taxon>Pseudoxanthomonas</taxon>
    </lineage>
</organism>
<accession>A0A7G9TBE4</accession>
<dbReference type="Gene3D" id="1.10.10.60">
    <property type="entry name" value="Homeodomain-like"/>
    <property type="match status" value="2"/>
</dbReference>
<dbReference type="SUPFAM" id="SSF46689">
    <property type="entry name" value="Homeodomain-like"/>
    <property type="match status" value="2"/>
</dbReference>
<dbReference type="GeneID" id="81472512"/>
<keyword evidence="1" id="KW-0805">Transcription regulation</keyword>
<dbReference type="PANTHER" id="PTHR46796:SF6">
    <property type="entry name" value="ARAC SUBFAMILY"/>
    <property type="match status" value="1"/>
</dbReference>
<feature type="domain" description="HTH araC/xylS-type" evidence="4">
    <location>
        <begin position="48"/>
        <end position="146"/>
    </location>
</feature>
<keyword evidence="2" id="KW-0238">DNA-binding</keyword>
<dbReference type="InterPro" id="IPR018060">
    <property type="entry name" value="HTH_AraC"/>
</dbReference>
<sequence length="154" mass="17029">MDAPPSLFLRETVAPPFPFIPTTTSGSARLDRHEVQASARGLSPRALGRALDYIERHIGDTITLADIASAACISRFHFARLFRVSTGRSPMEFVLAKRIALAQEQLARGPQKISATAASLGFFDQSHFTRTFRRMTGYSPREFCHLHAPVTRSA</sequence>
<evidence type="ECO:0000256" key="3">
    <source>
        <dbReference type="ARBA" id="ARBA00023163"/>
    </source>
</evidence>
<evidence type="ECO:0000256" key="2">
    <source>
        <dbReference type="ARBA" id="ARBA00023125"/>
    </source>
</evidence>
<dbReference type="Proteomes" id="UP000515838">
    <property type="component" value="Chromosome"/>
</dbReference>
<dbReference type="GO" id="GO:0043565">
    <property type="term" value="F:sequence-specific DNA binding"/>
    <property type="evidence" value="ECO:0007669"/>
    <property type="project" value="InterPro"/>
</dbReference>
<reference evidence="5 6" key="1">
    <citation type="submission" date="2020-08" db="EMBL/GenBank/DDBJ databases">
        <title>Streptomycin Non-resistant strain, P. mexicana.</title>
        <authorList>
            <person name="Ganesh-Kumar S."/>
            <person name="Zhe T."/>
            <person name="Yu Z."/>
            <person name="Min Y."/>
        </authorList>
    </citation>
    <scope>NUCLEOTIDE SEQUENCE [LARGE SCALE GENOMIC DNA]</scope>
    <source>
        <strain evidence="5 6">GTZY2</strain>
    </source>
</reference>
<dbReference type="Pfam" id="PF12833">
    <property type="entry name" value="HTH_18"/>
    <property type="match status" value="1"/>
</dbReference>
<evidence type="ECO:0000256" key="1">
    <source>
        <dbReference type="ARBA" id="ARBA00023015"/>
    </source>
</evidence>
<dbReference type="PANTHER" id="PTHR46796">
    <property type="entry name" value="HTH-TYPE TRANSCRIPTIONAL ACTIVATOR RHAS-RELATED"/>
    <property type="match status" value="1"/>
</dbReference>
<evidence type="ECO:0000259" key="4">
    <source>
        <dbReference type="PROSITE" id="PS01124"/>
    </source>
</evidence>
<proteinExistence type="predicted"/>
<keyword evidence="3" id="KW-0804">Transcription</keyword>
<evidence type="ECO:0000313" key="6">
    <source>
        <dbReference type="Proteomes" id="UP000515838"/>
    </source>
</evidence>
<dbReference type="SMART" id="SM00342">
    <property type="entry name" value="HTH_ARAC"/>
    <property type="match status" value="1"/>
</dbReference>
<dbReference type="InterPro" id="IPR018062">
    <property type="entry name" value="HTH_AraC-typ_CS"/>
</dbReference>
<dbReference type="InterPro" id="IPR050204">
    <property type="entry name" value="AraC_XylS_family_regulators"/>
</dbReference>
<gene>
    <name evidence="5" type="ORF">IAE60_16110</name>
</gene>
<protein>
    <submittedName>
        <fullName evidence="5">Helix-turn-helix transcriptional regulator</fullName>
    </submittedName>
</protein>
<dbReference type="GO" id="GO:0003700">
    <property type="term" value="F:DNA-binding transcription factor activity"/>
    <property type="evidence" value="ECO:0007669"/>
    <property type="project" value="InterPro"/>
</dbReference>
<name>A0A7G9TBE4_PSEMX</name>
<dbReference type="InterPro" id="IPR009057">
    <property type="entry name" value="Homeodomain-like_sf"/>
</dbReference>
<dbReference type="RefSeq" id="WP_162110880.1">
    <property type="nucleotide sequence ID" value="NZ_CP060731.1"/>
</dbReference>